<feature type="transmembrane region" description="Helical" evidence="2">
    <location>
        <begin position="82"/>
        <end position="103"/>
    </location>
</feature>
<dbReference type="EMBL" id="KL142398">
    <property type="protein sequence ID" value="KDR70255.1"/>
    <property type="molecule type" value="Genomic_DNA"/>
</dbReference>
<evidence type="ECO:0000313" key="4">
    <source>
        <dbReference type="Proteomes" id="UP000027222"/>
    </source>
</evidence>
<dbReference type="OrthoDB" id="3250682at2759"/>
<keyword evidence="4" id="KW-1185">Reference proteome</keyword>
<protein>
    <submittedName>
        <fullName evidence="3">Uncharacterized protein</fullName>
    </submittedName>
</protein>
<feature type="compositionally biased region" description="Polar residues" evidence="1">
    <location>
        <begin position="284"/>
        <end position="305"/>
    </location>
</feature>
<accession>A0A067SH31</accession>
<feature type="transmembrane region" description="Helical" evidence="2">
    <location>
        <begin position="189"/>
        <end position="209"/>
    </location>
</feature>
<keyword evidence="2" id="KW-1133">Transmembrane helix</keyword>
<sequence length="338" mass="37305">MGVPNPAQLHYVEVMCQSMLHGMYTVLVAVIIWILRQPQPMSPIHKVMFLAGIFMWMLSSAHVGLVIQQVTHVVTPVPNAKAQVLIATLQYMIGDLILIWRVWAVWGRNYRVIILPFLLMITPVGLGFAEAVDIETFASRGPFADIGDALTAGNVLLSTFLISGRIWYLQWQMRKLLGRAPSLNSRRRYNGALMLIVESGALYAISLILDLILDALHSPGVHALLDMQIPLAGMLPTLVVLVVHFDLVPGTHTTEDYNAAVASSRFRATSGQNTLVMNELPSPGGSTRNSKIGSPMSFRTATINDGSERYSKYTAESPHMADSPYTPESPYYKGQEEV</sequence>
<feature type="transmembrane region" description="Helical" evidence="2">
    <location>
        <begin position="229"/>
        <end position="248"/>
    </location>
</feature>
<organism evidence="3 4">
    <name type="scientific">Galerina marginata (strain CBS 339.88)</name>
    <dbReference type="NCBI Taxonomy" id="685588"/>
    <lineage>
        <taxon>Eukaryota</taxon>
        <taxon>Fungi</taxon>
        <taxon>Dikarya</taxon>
        <taxon>Basidiomycota</taxon>
        <taxon>Agaricomycotina</taxon>
        <taxon>Agaricomycetes</taxon>
        <taxon>Agaricomycetidae</taxon>
        <taxon>Agaricales</taxon>
        <taxon>Agaricineae</taxon>
        <taxon>Strophariaceae</taxon>
        <taxon>Galerina</taxon>
    </lineage>
</organism>
<name>A0A067SH31_GALM3</name>
<feature type="transmembrane region" description="Helical" evidence="2">
    <location>
        <begin position="47"/>
        <end position="70"/>
    </location>
</feature>
<dbReference type="HOGENOM" id="CLU_044614_3_1_1"/>
<evidence type="ECO:0000256" key="2">
    <source>
        <dbReference type="SAM" id="Phobius"/>
    </source>
</evidence>
<feature type="transmembrane region" description="Helical" evidence="2">
    <location>
        <begin position="110"/>
        <end position="129"/>
    </location>
</feature>
<feature type="transmembrane region" description="Helical" evidence="2">
    <location>
        <begin position="18"/>
        <end position="35"/>
    </location>
</feature>
<dbReference type="AlphaFoldDB" id="A0A067SH31"/>
<feature type="region of interest" description="Disordered" evidence="1">
    <location>
        <begin position="278"/>
        <end position="338"/>
    </location>
</feature>
<dbReference type="Proteomes" id="UP000027222">
    <property type="component" value="Unassembled WGS sequence"/>
</dbReference>
<keyword evidence="2" id="KW-0472">Membrane</keyword>
<keyword evidence="2" id="KW-0812">Transmembrane</keyword>
<reference evidence="4" key="1">
    <citation type="journal article" date="2014" name="Proc. Natl. Acad. Sci. U.S.A.">
        <title>Extensive sampling of basidiomycete genomes demonstrates inadequacy of the white-rot/brown-rot paradigm for wood decay fungi.</title>
        <authorList>
            <person name="Riley R."/>
            <person name="Salamov A.A."/>
            <person name="Brown D.W."/>
            <person name="Nagy L.G."/>
            <person name="Floudas D."/>
            <person name="Held B.W."/>
            <person name="Levasseur A."/>
            <person name="Lombard V."/>
            <person name="Morin E."/>
            <person name="Otillar R."/>
            <person name="Lindquist E.A."/>
            <person name="Sun H."/>
            <person name="LaButti K.M."/>
            <person name="Schmutz J."/>
            <person name="Jabbour D."/>
            <person name="Luo H."/>
            <person name="Baker S.E."/>
            <person name="Pisabarro A.G."/>
            <person name="Walton J.D."/>
            <person name="Blanchette R.A."/>
            <person name="Henrissat B."/>
            <person name="Martin F."/>
            <person name="Cullen D."/>
            <person name="Hibbett D.S."/>
            <person name="Grigoriev I.V."/>
        </authorList>
    </citation>
    <scope>NUCLEOTIDE SEQUENCE [LARGE SCALE GENOMIC DNA]</scope>
    <source>
        <strain evidence="4">CBS 339.88</strain>
    </source>
</reference>
<gene>
    <name evidence="3" type="ORF">GALMADRAFT_144920</name>
</gene>
<feature type="transmembrane region" description="Helical" evidence="2">
    <location>
        <begin position="149"/>
        <end position="168"/>
    </location>
</feature>
<evidence type="ECO:0000256" key="1">
    <source>
        <dbReference type="SAM" id="MobiDB-lite"/>
    </source>
</evidence>
<evidence type="ECO:0000313" key="3">
    <source>
        <dbReference type="EMBL" id="KDR70255.1"/>
    </source>
</evidence>
<proteinExistence type="predicted"/>